<evidence type="ECO:0000313" key="2">
    <source>
        <dbReference type="WBParaSite" id="JU765_v2.g9459.t1"/>
    </source>
</evidence>
<accession>A0AC34RS91</accession>
<name>A0AC34RS91_9BILA</name>
<dbReference type="WBParaSite" id="JU765_v2.g9459.t1">
    <property type="protein sequence ID" value="JU765_v2.g9459.t1"/>
    <property type="gene ID" value="JU765_v2.g9459"/>
</dbReference>
<dbReference type="Proteomes" id="UP000887576">
    <property type="component" value="Unplaced"/>
</dbReference>
<proteinExistence type="predicted"/>
<evidence type="ECO:0000313" key="1">
    <source>
        <dbReference type="Proteomes" id="UP000887576"/>
    </source>
</evidence>
<sequence>MEGVCEKINNSEEFENEERFGSLYDSGEIFSVYQARYKILTVLSGTTISETQSITYDTLADEYKKQTGEALKKDELYYLFGTRKPLTAMLMMDPYLMIENQCGPIKLKLKMPLENCLEDVQRFMEEDCSDGIEIQNFEQFEIKNGVSSDELQEKLREKAMIYCGIHSMKFLSINDIEEDEQSSENVQDEENSEDFSDYAGDFVPDDEYYERARYKILTVLSGTSISETQSITYDTLADEYKKQTGEALKKDELYYLFGTRKPLTAMLMMDPYLTIENQCGPIKLKLKMPLEDCLEDVQRFMEEDCSDGIEIQNFEQFEQFEIKNGVSSDELQEKLLEKAMIYCGIDSMKFLSVNDIEEDEQSSENVQDEENSEDFSDYAGDFVPDDEYYERVNKNDLLSKSVNPEEEKLLKLEFKNLEIDYFQTLLPVEKIEQLKKHCPTKKFEKFQAEIDRWKNHEKDNKIYYEQQFQLIKKNLPKNQETYFEQMKKLIDEIVKDKNQRQKRYDQLNREYLEVIFKKFIPNYKQ</sequence>
<organism evidence="1 2">
    <name type="scientific">Panagrolaimus sp. JU765</name>
    <dbReference type="NCBI Taxonomy" id="591449"/>
    <lineage>
        <taxon>Eukaryota</taxon>
        <taxon>Metazoa</taxon>
        <taxon>Ecdysozoa</taxon>
        <taxon>Nematoda</taxon>
        <taxon>Chromadorea</taxon>
        <taxon>Rhabditida</taxon>
        <taxon>Tylenchina</taxon>
        <taxon>Panagrolaimomorpha</taxon>
        <taxon>Panagrolaimoidea</taxon>
        <taxon>Panagrolaimidae</taxon>
        <taxon>Panagrolaimus</taxon>
    </lineage>
</organism>
<protein>
    <submittedName>
        <fullName evidence="2">Uncharacterized protein</fullName>
    </submittedName>
</protein>
<reference evidence="2" key="1">
    <citation type="submission" date="2022-11" db="UniProtKB">
        <authorList>
            <consortium name="WormBaseParasite"/>
        </authorList>
    </citation>
    <scope>IDENTIFICATION</scope>
</reference>